<name>W7YLN1_9BACT</name>
<dbReference type="PANTHER" id="PTHR43975">
    <property type="entry name" value="ZGC:101858"/>
    <property type="match status" value="1"/>
</dbReference>
<dbReference type="InterPro" id="IPR036291">
    <property type="entry name" value="NAD(P)-bd_dom_sf"/>
</dbReference>
<proteinExistence type="inferred from homology"/>
<dbReference type="InterPro" id="IPR002347">
    <property type="entry name" value="SDR_fam"/>
</dbReference>
<dbReference type="RefSeq" id="WP_027470346.1">
    <property type="nucleotide sequence ID" value="NZ_BAMD01000020.1"/>
</dbReference>
<dbReference type="EMBL" id="BAMD01000020">
    <property type="protein sequence ID" value="GAF03269.1"/>
    <property type="molecule type" value="Genomic_DNA"/>
</dbReference>
<evidence type="ECO:0000256" key="1">
    <source>
        <dbReference type="ARBA" id="ARBA00006484"/>
    </source>
</evidence>
<evidence type="ECO:0000313" key="3">
    <source>
        <dbReference type="Proteomes" id="UP000019402"/>
    </source>
</evidence>
<evidence type="ECO:0000313" key="2">
    <source>
        <dbReference type="EMBL" id="GAF03269.1"/>
    </source>
</evidence>
<dbReference type="eggNOG" id="COG1028">
    <property type="taxonomic scope" value="Bacteria"/>
</dbReference>
<dbReference type="Gene3D" id="3.40.50.720">
    <property type="entry name" value="NAD(P)-binding Rossmann-like Domain"/>
    <property type="match status" value="1"/>
</dbReference>
<organism evidence="2 3">
    <name type="scientific">Saccharicrinis fermentans DSM 9555 = JCM 21142</name>
    <dbReference type="NCBI Taxonomy" id="869213"/>
    <lineage>
        <taxon>Bacteria</taxon>
        <taxon>Pseudomonadati</taxon>
        <taxon>Bacteroidota</taxon>
        <taxon>Bacteroidia</taxon>
        <taxon>Marinilabiliales</taxon>
        <taxon>Marinilabiliaceae</taxon>
        <taxon>Saccharicrinis</taxon>
    </lineage>
</organism>
<dbReference type="FunFam" id="3.40.50.720:FF:000084">
    <property type="entry name" value="Short-chain dehydrogenase reductase"/>
    <property type="match status" value="1"/>
</dbReference>
<dbReference type="Pfam" id="PF13561">
    <property type="entry name" value="adh_short_C2"/>
    <property type="match status" value="1"/>
</dbReference>
<dbReference type="SUPFAM" id="SSF51735">
    <property type="entry name" value="NAD(P)-binding Rossmann-fold domains"/>
    <property type="match status" value="1"/>
</dbReference>
<protein>
    <submittedName>
        <fullName evidence="2">3-oxoacyl-[acyl-carrier-protein] reductase FabG</fullName>
    </submittedName>
</protein>
<dbReference type="PRINTS" id="PR00081">
    <property type="entry name" value="GDHRDH"/>
</dbReference>
<comment type="caution">
    <text evidence="2">The sequence shown here is derived from an EMBL/GenBank/DDBJ whole genome shotgun (WGS) entry which is preliminary data.</text>
</comment>
<keyword evidence="3" id="KW-1185">Reference proteome</keyword>
<reference evidence="2 3" key="1">
    <citation type="journal article" date="2014" name="Genome Announc.">
        <title>Draft Genome Sequence of Cytophaga fermentans JCM 21142T, a Facultative Anaerobe Isolated from Marine Mud.</title>
        <authorList>
            <person name="Starns D."/>
            <person name="Oshima K."/>
            <person name="Suda W."/>
            <person name="Iino T."/>
            <person name="Yuki M."/>
            <person name="Inoue J."/>
            <person name="Kitamura K."/>
            <person name="Iida T."/>
            <person name="Darby A."/>
            <person name="Hattori M."/>
            <person name="Ohkuma M."/>
        </authorList>
    </citation>
    <scope>NUCLEOTIDE SEQUENCE [LARGE SCALE GENOMIC DNA]</scope>
    <source>
        <strain evidence="2 3">JCM 21142</strain>
    </source>
</reference>
<dbReference type="Proteomes" id="UP000019402">
    <property type="component" value="Unassembled WGS sequence"/>
</dbReference>
<dbReference type="PANTHER" id="PTHR43975:SF2">
    <property type="entry name" value="EG:BACR7A4.14 PROTEIN-RELATED"/>
    <property type="match status" value="1"/>
</dbReference>
<dbReference type="STRING" id="869213.GCA_000517085_00280"/>
<gene>
    <name evidence="2" type="ORF">JCM21142_41936</name>
</gene>
<dbReference type="AlphaFoldDB" id="W7YLN1"/>
<comment type="similarity">
    <text evidence="1">Belongs to the short-chain dehydrogenases/reductases (SDR) family.</text>
</comment>
<sequence>MGNHPFTLNDKLVLVTGASSGIGRQCAITCSRLGAVVVLLGRDENRLSETMEAMHHKDRHESVQIDLCEFDRIPAMVKNLTQRLGMISGLINCAGVSTTLPLNALSVDKMNSFMETNVFSALNLTKYVVSSSNFSKEGGSVIFLSSVMGVVGAKGKTLHSMTKGALVSASKSMAVELGARKIRVNTVSPGVVETPMSKSAIYSRNKEALEFVKEQHPLGLGEPEDVANACAFLLSEGSKWITGTNMIVDGGYLAK</sequence>
<dbReference type="PRINTS" id="PR00080">
    <property type="entry name" value="SDRFAMILY"/>
</dbReference>
<accession>W7YLN1</accession>
<dbReference type="OrthoDB" id="9803333at2"/>
<dbReference type="CDD" id="cd05233">
    <property type="entry name" value="SDR_c"/>
    <property type="match status" value="1"/>
</dbReference>